<dbReference type="InterPro" id="IPR025733">
    <property type="entry name" value="PAPs_C"/>
</dbReference>
<dbReference type="InterPro" id="IPR015914">
    <property type="entry name" value="PAPs_N"/>
</dbReference>
<sequence>MAVTWSTQTAANHSFVEYGTYEKKFSFTVNATMSLFVDGASQHRTFFMYKATLHSLQFNMTYFYNVGSLLALSPVFYFQTMPEIGGNRYAIYGDLGNTNAQSLFRLQKEAQLGLYDVVFHVGDFAYNMDTDQSRVGDAFMNQIEQIAAYVPYMVCPGNHERAYNFSNYKARFTMPMNGDKENLWYSWNFGLAHIISFSTEVYFWFEYGFAQISNQYKWLEQDLKEATSLENRTKHPWIITMGHQPMYCSNANDDDCTNYDSRPRSGLPYIHTFGLEKLFYDYGVDLELWAHEHSYERLWPIYNWTIFNGSLAEPYTNPQAPVHLISGSAGCYSAHNPFLNQTQIYSAFRSDDYGYSRMNIINSTHLYLEQVSDDQNGKVIDNFTLIKTSHGPYENKRHKGVKIERISLEGKPGGIYNKYNL</sequence>
<dbReference type="Pfam" id="PF00149">
    <property type="entry name" value="Metallophos"/>
    <property type="match status" value="1"/>
</dbReference>
<reference evidence="8" key="1">
    <citation type="submission" date="2021-02" db="EMBL/GenBank/DDBJ databases">
        <authorList>
            <person name="Nowell W R."/>
        </authorList>
    </citation>
    <scope>NUCLEOTIDE SEQUENCE</scope>
</reference>
<dbReference type="EMBL" id="CAJNOK010034117">
    <property type="protein sequence ID" value="CAF1500990.1"/>
    <property type="molecule type" value="Genomic_DNA"/>
</dbReference>
<evidence type="ECO:0000259" key="4">
    <source>
        <dbReference type="Pfam" id="PF00149"/>
    </source>
</evidence>
<dbReference type="PANTHER" id="PTHR45867">
    <property type="entry name" value="PURPLE ACID PHOSPHATASE"/>
    <property type="match status" value="1"/>
</dbReference>
<dbReference type="InterPro" id="IPR029052">
    <property type="entry name" value="Metallo-depent_PP-like"/>
</dbReference>
<comment type="similarity">
    <text evidence="3">Belongs to the metallophosphoesterase superfamily. Purple acid phosphatase family.</text>
</comment>
<gene>
    <name evidence="7" type="ORF">OVA965_LOCUS36935</name>
    <name evidence="8" type="ORF">TMI583_LOCUS37971</name>
</gene>
<dbReference type="Gene3D" id="2.60.40.380">
    <property type="entry name" value="Purple acid phosphatase-like, N-terminal"/>
    <property type="match status" value="1"/>
</dbReference>
<keyword evidence="3" id="KW-0378">Hydrolase</keyword>
<evidence type="ECO:0000256" key="1">
    <source>
        <dbReference type="ARBA" id="ARBA00022729"/>
    </source>
</evidence>
<feature type="domain" description="Purple acid phosphatase N-terminal" evidence="6">
    <location>
        <begin position="1"/>
        <end position="80"/>
    </location>
</feature>
<dbReference type="InterPro" id="IPR041792">
    <property type="entry name" value="MPP_PAP"/>
</dbReference>
<dbReference type="Proteomes" id="UP000677228">
    <property type="component" value="Unassembled WGS sequence"/>
</dbReference>
<accession>A0A8S2TZ65</accession>
<feature type="domain" description="Calcineurin-like phosphoesterase" evidence="4">
    <location>
        <begin position="89"/>
        <end position="295"/>
    </location>
</feature>
<dbReference type="Pfam" id="PF16656">
    <property type="entry name" value="Pur_ac_phosph_N"/>
    <property type="match status" value="1"/>
</dbReference>
<dbReference type="Proteomes" id="UP000682733">
    <property type="component" value="Unassembled WGS sequence"/>
</dbReference>
<dbReference type="SUPFAM" id="SSF56300">
    <property type="entry name" value="Metallo-dependent phosphatases"/>
    <property type="match status" value="1"/>
</dbReference>
<dbReference type="CDD" id="cd00839">
    <property type="entry name" value="MPP_PAPs"/>
    <property type="match status" value="1"/>
</dbReference>
<proteinExistence type="inferred from homology"/>
<dbReference type="EC" id="3.1.3.2" evidence="3"/>
<evidence type="ECO:0000259" key="5">
    <source>
        <dbReference type="Pfam" id="PF14008"/>
    </source>
</evidence>
<evidence type="ECO:0000256" key="3">
    <source>
        <dbReference type="RuleBase" id="RU361203"/>
    </source>
</evidence>
<dbReference type="Pfam" id="PF14008">
    <property type="entry name" value="Metallophos_C"/>
    <property type="match status" value="1"/>
</dbReference>
<dbReference type="Gene3D" id="3.60.21.10">
    <property type="match status" value="1"/>
</dbReference>
<dbReference type="EMBL" id="CAJOBA010056124">
    <property type="protein sequence ID" value="CAF4289424.1"/>
    <property type="molecule type" value="Genomic_DNA"/>
</dbReference>
<evidence type="ECO:0000313" key="9">
    <source>
        <dbReference type="Proteomes" id="UP000682733"/>
    </source>
</evidence>
<keyword evidence="2" id="KW-0325">Glycoprotein</keyword>
<comment type="catalytic activity">
    <reaction evidence="3">
        <text>a phosphate monoester + H2O = an alcohol + phosphate</text>
        <dbReference type="Rhea" id="RHEA:15017"/>
        <dbReference type="ChEBI" id="CHEBI:15377"/>
        <dbReference type="ChEBI" id="CHEBI:30879"/>
        <dbReference type="ChEBI" id="CHEBI:43474"/>
        <dbReference type="ChEBI" id="CHEBI:67140"/>
        <dbReference type="EC" id="3.1.3.2"/>
    </reaction>
</comment>
<comment type="caution">
    <text evidence="8">The sequence shown here is derived from an EMBL/GenBank/DDBJ whole genome shotgun (WGS) entry which is preliminary data.</text>
</comment>
<evidence type="ECO:0000313" key="8">
    <source>
        <dbReference type="EMBL" id="CAF4289424.1"/>
    </source>
</evidence>
<dbReference type="SUPFAM" id="SSF49363">
    <property type="entry name" value="Purple acid phosphatase, N-terminal domain"/>
    <property type="match status" value="1"/>
</dbReference>
<evidence type="ECO:0000313" key="7">
    <source>
        <dbReference type="EMBL" id="CAF1500990.1"/>
    </source>
</evidence>
<dbReference type="AlphaFoldDB" id="A0A8S2TZ65"/>
<dbReference type="InterPro" id="IPR004843">
    <property type="entry name" value="Calcineurin-like_PHP"/>
</dbReference>
<organism evidence="8 9">
    <name type="scientific">Didymodactylos carnosus</name>
    <dbReference type="NCBI Taxonomy" id="1234261"/>
    <lineage>
        <taxon>Eukaryota</taxon>
        <taxon>Metazoa</taxon>
        <taxon>Spiralia</taxon>
        <taxon>Gnathifera</taxon>
        <taxon>Rotifera</taxon>
        <taxon>Eurotatoria</taxon>
        <taxon>Bdelloidea</taxon>
        <taxon>Philodinida</taxon>
        <taxon>Philodinidae</taxon>
        <taxon>Didymodactylos</taxon>
    </lineage>
</organism>
<protein>
    <recommendedName>
        <fullName evidence="3">Purple acid phosphatase</fullName>
        <ecNumber evidence="3">3.1.3.2</ecNumber>
    </recommendedName>
</protein>
<dbReference type="GO" id="GO:0046872">
    <property type="term" value="F:metal ion binding"/>
    <property type="evidence" value="ECO:0007669"/>
    <property type="project" value="InterPro"/>
</dbReference>
<evidence type="ECO:0000259" key="6">
    <source>
        <dbReference type="Pfam" id="PF16656"/>
    </source>
</evidence>
<evidence type="ECO:0000256" key="2">
    <source>
        <dbReference type="ARBA" id="ARBA00023180"/>
    </source>
</evidence>
<dbReference type="InterPro" id="IPR008963">
    <property type="entry name" value="Purple_acid_Pase-like_N"/>
</dbReference>
<keyword evidence="1" id="KW-0732">Signal</keyword>
<dbReference type="GO" id="GO:0003993">
    <property type="term" value="F:acid phosphatase activity"/>
    <property type="evidence" value="ECO:0007669"/>
    <property type="project" value="UniProtKB-EC"/>
</dbReference>
<name>A0A8S2TZ65_9BILA</name>
<feature type="domain" description="Purple acid phosphatase C-terminal" evidence="5">
    <location>
        <begin position="320"/>
        <end position="381"/>
    </location>
</feature>
<dbReference type="PANTHER" id="PTHR45867:SF3">
    <property type="entry name" value="ACID PHOSPHATASE TYPE 7"/>
    <property type="match status" value="1"/>
</dbReference>